<evidence type="ECO:0000256" key="1">
    <source>
        <dbReference type="SAM" id="SignalP"/>
    </source>
</evidence>
<feature type="domain" description="DUF5117" evidence="3">
    <location>
        <begin position="110"/>
        <end position="307"/>
    </location>
</feature>
<feature type="chain" id="PRO_5030584670" evidence="1">
    <location>
        <begin position="29"/>
        <end position="852"/>
    </location>
</feature>
<dbReference type="GO" id="GO:0008237">
    <property type="term" value="F:metallopeptidase activity"/>
    <property type="evidence" value="ECO:0007669"/>
    <property type="project" value="InterPro"/>
</dbReference>
<dbReference type="PANTHER" id="PTHR38478">
    <property type="entry name" value="PEPTIDASE M1A AND M12B"/>
    <property type="match status" value="1"/>
</dbReference>
<comment type="caution">
    <text evidence="4">The sequence shown here is derived from an EMBL/GenBank/DDBJ whole genome shotgun (WGS) entry which is preliminary data.</text>
</comment>
<gene>
    <name evidence="4" type="ORF">ENW50_00475</name>
</gene>
<evidence type="ECO:0000259" key="3">
    <source>
        <dbReference type="Pfam" id="PF17148"/>
    </source>
</evidence>
<organism evidence="4">
    <name type="scientific">Acidobacterium capsulatum</name>
    <dbReference type="NCBI Taxonomy" id="33075"/>
    <lineage>
        <taxon>Bacteria</taxon>
        <taxon>Pseudomonadati</taxon>
        <taxon>Acidobacteriota</taxon>
        <taxon>Terriglobia</taxon>
        <taxon>Terriglobales</taxon>
        <taxon>Acidobacteriaceae</taxon>
        <taxon>Acidobacterium</taxon>
    </lineage>
</organism>
<protein>
    <submittedName>
        <fullName evidence="4">DUF5117 domain-containing protein</fullName>
    </submittedName>
</protein>
<dbReference type="InterPro" id="IPR033413">
    <property type="entry name" value="DUF5117"/>
</dbReference>
<name>A0A7V4XQG7_9BACT</name>
<dbReference type="CDD" id="cd04276">
    <property type="entry name" value="ZnMc_MMP_like_2"/>
    <property type="match status" value="1"/>
</dbReference>
<dbReference type="InterPro" id="IPR024079">
    <property type="entry name" value="MetalloPept_cat_dom_sf"/>
</dbReference>
<sequence length="852" mass="92307">MLDVLKGCMSRTLTFLFALFLCAPGVFASAATAASGSSPLPAVSKATAGMKHMPGLISLDWDAHNGKVYLEIPMDGNAAHTRSPEYIYTHSTPWSVGTSHLGGYGLDRGQISSGAIVRFERTGPKVLLVQPNLDFRSSSSSAAEQAAVKESFPVSVLAGFKVAAENADGTVLVDATSYFLSDVHHITEALAQGHQGIYHVDLNRSTILPGQTKAFPDNSVVEAELTFVEGASELGPTGKIVSEVTPNPRAVTIRERQMFVKLPAPGYVPRRFSPNAGYFDFSYRDYDAPLGERMAQQFIPRHRLIKKDPHCVTDCQAVTPLHYYVDRGAPEPIRQALVEGASWWDQAFQAAGWAPGTFKVSVLPKGADPMDVRYNIIQWVNRYTRGWSYGASVVDPRTGEIIKGNVTLGGGRGRQDYLIAEALLAPYKNGKPPADEAHDAALQMVLARLRQLAAHETGHTLGLAHNFAASSYPHAPEQTVSVMDYPAPYVTVGADGIPDVQHAYPVGIGIWDKVAIDYGYREFDKDGQRYEDTAALGKILHDAQSRGLIFITDADARPEGSAHPDAHLWDNGTDAATELDRVLTVREAAMKQFGVDAIREGTPLARLEDLLVPLYLFHRYQTVAAAKEIGGLDYRYNVRGDGQMLPKMVAPAEQEHALKSVLKTLSPAMLTLPEPLLQVLPPRPPGLPRTVEDFPSRTGVTFDPLGAADSAADLTLALLFNPERDNRLVQYHAEDAAEPSLQSVIEATLDSTAIPAGTTGLEVEVKHAVDHQIVEALLRLAANPGDSAETAAIARYELTKLEKHLTTQPGSDIEDQALDAMEAEEIHAFFKYPAKYVPAPAVQAPPGMPIGD</sequence>
<dbReference type="Pfam" id="PF17148">
    <property type="entry name" value="DUF5117"/>
    <property type="match status" value="1"/>
</dbReference>
<evidence type="ECO:0000259" key="2">
    <source>
        <dbReference type="Pfam" id="PF16313"/>
    </source>
</evidence>
<feature type="domain" description="EcxA zinc-binding" evidence="2">
    <location>
        <begin position="441"/>
        <end position="748"/>
    </location>
</feature>
<dbReference type="PANTHER" id="PTHR38478:SF1">
    <property type="entry name" value="ZINC DEPENDENT METALLOPROTEASE DOMAIN LIPOPROTEIN"/>
    <property type="match status" value="1"/>
</dbReference>
<dbReference type="EMBL" id="DTKL01000007">
    <property type="protein sequence ID" value="HGY93156.1"/>
    <property type="molecule type" value="Genomic_DNA"/>
</dbReference>
<evidence type="ECO:0000313" key="4">
    <source>
        <dbReference type="EMBL" id="HGY93156.1"/>
    </source>
</evidence>
<dbReference type="InterPro" id="IPR032534">
    <property type="entry name" value="EcxA_zinc-bd"/>
</dbReference>
<accession>A0A7V4XQG7</accession>
<dbReference type="InterPro" id="IPR034032">
    <property type="entry name" value="Zn_MMP-like_bac"/>
</dbReference>
<keyword evidence="1" id="KW-0732">Signal</keyword>
<reference evidence="4" key="1">
    <citation type="journal article" date="2020" name="mSystems">
        <title>Genome- and Community-Level Interaction Insights into Carbon Utilization and Element Cycling Functions of Hydrothermarchaeota in Hydrothermal Sediment.</title>
        <authorList>
            <person name="Zhou Z."/>
            <person name="Liu Y."/>
            <person name="Xu W."/>
            <person name="Pan J."/>
            <person name="Luo Z.H."/>
            <person name="Li M."/>
        </authorList>
    </citation>
    <scope>NUCLEOTIDE SEQUENCE [LARGE SCALE GENOMIC DNA]</scope>
    <source>
        <strain evidence="4">SpSt-855</strain>
    </source>
</reference>
<dbReference type="SUPFAM" id="SSF55486">
    <property type="entry name" value="Metalloproteases ('zincins'), catalytic domain"/>
    <property type="match status" value="1"/>
</dbReference>
<feature type="signal peptide" evidence="1">
    <location>
        <begin position="1"/>
        <end position="28"/>
    </location>
</feature>
<dbReference type="Gene3D" id="3.40.390.10">
    <property type="entry name" value="Collagenase (Catalytic Domain)"/>
    <property type="match status" value="1"/>
</dbReference>
<proteinExistence type="predicted"/>
<dbReference type="Pfam" id="PF16313">
    <property type="entry name" value="DUF4953"/>
    <property type="match status" value="1"/>
</dbReference>
<dbReference type="AlphaFoldDB" id="A0A7V4XQG7"/>